<reference evidence="2 3" key="1">
    <citation type="submission" date="2020-02" db="EMBL/GenBank/DDBJ databases">
        <title>Flavobacteriaceae Psychroflexus bacterium YR1-1, complete genome.</title>
        <authorList>
            <person name="Li Y."/>
            <person name="Wu S."/>
        </authorList>
    </citation>
    <scope>NUCLEOTIDE SEQUENCE [LARGE SCALE GENOMIC DNA]</scope>
    <source>
        <strain evidence="2 3">YR1-1</strain>
    </source>
</reference>
<accession>A0A6B3R2G6</accession>
<organism evidence="2 3">
    <name type="scientific">Psychroflexus aurantiacus</name>
    <dbReference type="NCBI Taxonomy" id="2709310"/>
    <lineage>
        <taxon>Bacteria</taxon>
        <taxon>Pseudomonadati</taxon>
        <taxon>Bacteroidota</taxon>
        <taxon>Flavobacteriia</taxon>
        <taxon>Flavobacteriales</taxon>
        <taxon>Flavobacteriaceae</taxon>
        <taxon>Psychroflexus</taxon>
    </lineage>
</organism>
<keyword evidence="1" id="KW-0812">Transmembrane</keyword>
<feature type="transmembrane region" description="Helical" evidence="1">
    <location>
        <begin position="20"/>
        <end position="40"/>
    </location>
</feature>
<dbReference type="EMBL" id="JAAIKD010000007">
    <property type="protein sequence ID" value="NEV94849.1"/>
    <property type="molecule type" value="Genomic_DNA"/>
</dbReference>
<evidence type="ECO:0000313" key="2">
    <source>
        <dbReference type="EMBL" id="NEV94849.1"/>
    </source>
</evidence>
<protein>
    <submittedName>
        <fullName evidence="2">ABC transporter permease</fullName>
    </submittedName>
</protein>
<proteinExistence type="predicted"/>
<feature type="transmembrane region" description="Helical" evidence="1">
    <location>
        <begin position="60"/>
        <end position="83"/>
    </location>
</feature>
<dbReference type="Proteomes" id="UP000478505">
    <property type="component" value="Unassembled WGS sequence"/>
</dbReference>
<keyword evidence="3" id="KW-1185">Reference proteome</keyword>
<sequence>MKRLFLIEFHKLRNNRAAKILSLIYFILFSAIALFTSIKFNFGSIDFRLADQGIFNFPFIWHFNAYFVAFLKLFLAVVIVSMVSSEYTNRTLKQNLIDGLSKKEFILSKFYGVLGFAFASTLLLFIVSLVLGLIFSDYDEFSIIFSDLEYIFAYFLKLVGFFSLCLFFGILLKRSAFALGFLFLLWIFEGIVQLFVKFQAESLDVILNVLPLQSMSNLIIEPFTRLGIVKSAATQLNSEFTKSYDVEWSAILIVLAWSFIFIYSSWKLLQKRDL</sequence>
<keyword evidence="1" id="KW-1133">Transmembrane helix</keyword>
<dbReference type="GO" id="GO:0005886">
    <property type="term" value="C:plasma membrane"/>
    <property type="evidence" value="ECO:0007669"/>
    <property type="project" value="UniProtKB-SubCell"/>
</dbReference>
<feature type="transmembrane region" description="Helical" evidence="1">
    <location>
        <begin position="248"/>
        <end position="269"/>
    </location>
</feature>
<dbReference type="PANTHER" id="PTHR37305:SF1">
    <property type="entry name" value="MEMBRANE PROTEIN"/>
    <property type="match status" value="1"/>
</dbReference>
<feature type="transmembrane region" description="Helical" evidence="1">
    <location>
        <begin position="110"/>
        <end position="135"/>
    </location>
</feature>
<evidence type="ECO:0000256" key="1">
    <source>
        <dbReference type="SAM" id="Phobius"/>
    </source>
</evidence>
<dbReference type="Pfam" id="PF12679">
    <property type="entry name" value="ABC2_membrane_2"/>
    <property type="match status" value="1"/>
</dbReference>
<dbReference type="PANTHER" id="PTHR37305">
    <property type="entry name" value="INTEGRAL MEMBRANE PROTEIN-RELATED"/>
    <property type="match status" value="1"/>
</dbReference>
<keyword evidence="1" id="KW-0472">Membrane</keyword>
<evidence type="ECO:0000313" key="3">
    <source>
        <dbReference type="Proteomes" id="UP000478505"/>
    </source>
</evidence>
<dbReference type="RefSeq" id="WP_164005545.1">
    <property type="nucleotide sequence ID" value="NZ_JAAIKD010000007.1"/>
</dbReference>
<dbReference type="AlphaFoldDB" id="A0A6B3R2G6"/>
<feature type="transmembrane region" description="Helical" evidence="1">
    <location>
        <begin position="177"/>
        <end position="196"/>
    </location>
</feature>
<comment type="caution">
    <text evidence="2">The sequence shown here is derived from an EMBL/GenBank/DDBJ whole genome shotgun (WGS) entry which is preliminary data.</text>
</comment>
<gene>
    <name evidence="2" type="ORF">G3567_11915</name>
</gene>
<feature type="transmembrane region" description="Helical" evidence="1">
    <location>
        <begin position="150"/>
        <end position="170"/>
    </location>
</feature>
<name>A0A6B3R2G6_9FLAO</name>
<dbReference type="GO" id="GO:0140359">
    <property type="term" value="F:ABC-type transporter activity"/>
    <property type="evidence" value="ECO:0007669"/>
    <property type="project" value="InterPro"/>
</dbReference>